<reference evidence="1 2" key="1">
    <citation type="submission" date="2018-10" db="EMBL/GenBank/DDBJ databases">
        <title>Isolation from soil.</title>
        <authorList>
            <person name="Hu J."/>
        </authorList>
    </citation>
    <scope>NUCLEOTIDE SEQUENCE [LARGE SCALE GENOMIC DNA]</scope>
    <source>
        <strain evidence="1 2">NEAU-Ht49</strain>
    </source>
</reference>
<protein>
    <recommendedName>
        <fullName evidence="3">Peptidase inhibitor family I36 protein</fullName>
    </recommendedName>
</protein>
<evidence type="ECO:0000313" key="2">
    <source>
        <dbReference type="Proteomes" id="UP000282674"/>
    </source>
</evidence>
<comment type="caution">
    <text evidence="1">The sequence shown here is derived from an EMBL/GenBank/DDBJ whole genome shotgun (WGS) entry which is preliminary data.</text>
</comment>
<sequence>MPGARSRSTTMSDACGRPASCDYDEWSHGCATQRKATLMRSIRLTTAALALTAGTAFVQAMPTASASTTSGLEKTSATAVVRSWDACPQGRMCVWRLPNGHGSRGSFAKVARDLSELGGGLNDHAMSFWNRTDKTWCMYSEAHFGGDRHKYPHEPLAGAKGDTGRFGYRVSSLRPAFFGRC</sequence>
<keyword evidence="2" id="KW-1185">Reference proteome</keyword>
<accession>A0A3M2M2X7</accession>
<gene>
    <name evidence="1" type="ORF">EBO15_14720</name>
</gene>
<dbReference type="Pfam" id="PF03995">
    <property type="entry name" value="Inhibitor_I36"/>
    <property type="match status" value="1"/>
</dbReference>
<dbReference type="AlphaFoldDB" id="A0A3M2M2X7"/>
<dbReference type="Gene3D" id="2.60.20.10">
    <property type="entry name" value="Crystallins"/>
    <property type="match status" value="1"/>
</dbReference>
<dbReference type="EMBL" id="RFFG01000022">
    <property type="protein sequence ID" value="RMI43949.1"/>
    <property type="molecule type" value="Genomic_DNA"/>
</dbReference>
<evidence type="ECO:0008006" key="3">
    <source>
        <dbReference type="Google" id="ProtNLM"/>
    </source>
</evidence>
<evidence type="ECO:0000313" key="1">
    <source>
        <dbReference type="EMBL" id="RMI43949.1"/>
    </source>
</evidence>
<organism evidence="1 2">
    <name type="scientific">Actinomadura harenae</name>
    <dbReference type="NCBI Taxonomy" id="2483351"/>
    <lineage>
        <taxon>Bacteria</taxon>
        <taxon>Bacillati</taxon>
        <taxon>Actinomycetota</taxon>
        <taxon>Actinomycetes</taxon>
        <taxon>Streptosporangiales</taxon>
        <taxon>Thermomonosporaceae</taxon>
        <taxon>Actinomadura</taxon>
    </lineage>
</organism>
<proteinExistence type="predicted"/>
<dbReference type="Proteomes" id="UP000282674">
    <property type="component" value="Unassembled WGS sequence"/>
</dbReference>
<name>A0A3M2M2X7_9ACTN</name>